<keyword evidence="1" id="KW-0732">Signal</keyword>
<evidence type="ECO:0008006" key="4">
    <source>
        <dbReference type="Google" id="ProtNLM"/>
    </source>
</evidence>
<reference evidence="2" key="1">
    <citation type="submission" date="2021-03" db="EMBL/GenBank/DDBJ databases">
        <title>Molecular characterization of Xanthomonas species pathogenic on Araceae and the development of a triplex TaqMan assay for detection of X. phaseoli pv. dieffenbachiae.</title>
        <authorList>
            <person name="Van Der Wolf J."/>
            <person name="Krijger M."/>
            <person name="Mendes O."/>
            <person name="Brankovics B."/>
            <person name="Bonants P."/>
            <person name="Meekes E."/>
        </authorList>
    </citation>
    <scope>NUCLEOTIDE SEQUENCE</scope>
    <source>
        <strain evidence="2">NBC1264</strain>
    </source>
</reference>
<evidence type="ECO:0000313" key="3">
    <source>
        <dbReference type="Proteomes" id="UP000668572"/>
    </source>
</evidence>
<dbReference type="RefSeq" id="WP_050545311.1">
    <property type="nucleotide sequence ID" value="NZ_JAGHXV010000089.1"/>
</dbReference>
<dbReference type="EMBL" id="JAGHXW010000094">
    <property type="protein sequence ID" value="MBO9761986.1"/>
    <property type="molecule type" value="Genomic_DNA"/>
</dbReference>
<organism evidence="2 3">
    <name type="scientific">Xanthomonas manihotis</name>
    <dbReference type="NCBI Taxonomy" id="43353"/>
    <lineage>
        <taxon>Bacteria</taxon>
        <taxon>Pseudomonadati</taxon>
        <taxon>Pseudomonadota</taxon>
        <taxon>Gammaproteobacteria</taxon>
        <taxon>Lysobacterales</taxon>
        <taxon>Lysobacteraceae</taxon>
        <taxon>Xanthomonas</taxon>
    </lineage>
</organism>
<proteinExistence type="predicted"/>
<protein>
    <recommendedName>
        <fullName evidence="4">Lipoprotein</fullName>
    </recommendedName>
</protein>
<dbReference type="PROSITE" id="PS51257">
    <property type="entry name" value="PROKAR_LIPOPROTEIN"/>
    <property type="match status" value="1"/>
</dbReference>
<evidence type="ECO:0000256" key="1">
    <source>
        <dbReference type="SAM" id="SignalP"/>
    </source>
</evidence>
<comment type="caution">
    <text evidence="2">The sequence shown here is derived from an EMBL/GenBank/DDBJ whole genome shotgun (WGS) entry which is preliminary data.</text>
</comment>
<gene>
    <name evidence="2" type="ORF">J7405_21060</name>
</gene>
<dbReference type="Proteomes" id="UP000668572">
    <property type="component" value="Unassembled WGS sequence"/>
</dbReference>
<name>A0A8I1XND6_XANMN</name>
<sequence length="122" mass="12982">MKGPKLAFASLATAFALTACGGPPSNNDAERALATLLEESGAGRVDDIRDFELTGCVEAQDMEGYRCDTKGKVSIDIGGRQVPVPVSKNLRYTKESDGWRAYAKGARPLCLTSRCPPAEKSS</sequence>
<accession>A0A8I1XND6</accession>
<evidence type="ECO:0000313" key="2">
    <source>
        <dbReference type="EMBL" id="MBO9761986.1"/>
    </source>
</evidence>
<feature type="signal peptide" evidence="1">
    <location>
        <begin position="1"/>
        <end position="21"/>
    </location>
</feature>
<dbReference type="AlphaFoldDB" id="A0A8I1XND6"/>
<feature type="chain" id="PRO_5034245240" description="Lipoprotein" evidence="1">
    <location>
        <begin position="22"/>
        <end position="122"/>
    </location>
</feature>